<dbReference type="InterPro" id="IPR027417">
    <property type="entry name" value="P-loop_NTPase"/>
</dbReference>
<evidence type="ECO:0000259" key="1">
    <source>
        <dbReference type="Pfam" id="PF00485"/>
    </source>
</evidence>
<dbReference type="GO" id="GO:0016301">
    <property type="term" value="F:kinase activity"/>
    <property type="evidence" value="ECO:0007669"/>
    <property type="project" value="InterPro"/>
</dbReference>
<name>A0A1E5XWC5_9HYPH</name>
<keyword evidence="3" id="KW-1185">Reference proteome</keyword>
<dbReference type="EMBL" id="LAJE02000045">
    <property type="protein sequence ID" value="OEO32898.1"/>
    <property type="molecule type" value="Genomic_DNA"/>
</dbReference>
<dbReference type="AlphaFoldDB" id="A0A1E5XWC5"/>
<evidence type="ECO:0000313" key="2">
    <source>
        <dbReference type="EMBL" id="OEO32898.1"/>
    </source>
</evidence>
<dbReference type="Proteomes" id="UP000095463">
    <property type="component" value="Unassembled WGS sequence"/>
</dbReference>
<protein>
    <recommendedName>
        <fullName evidence="1">Phosphoribulokinase/uridine kinase domain-containing protein</fullName>
    </recommendedName>
</protein>
<gene>
    <name evidence="2" type="ORF">VW23_009385</name>
</gene>
<sequence length="226" mass="24718">MNDNEQQVLQLRPEAALALLIERVQHMLTTYEGRIAIGLAGGPGVGKSTLAVKLVEALNATTPDLAAYVPMDGFHMRHSKLESLGTVKDKGAPHTFEGAAFAEFLAGVKAATLQVSGPGYSREIEDVVIDAFIVPAGARVLVVEGNYLLLANAPWWQVRPLLDLAVFIDLPRDTVKARLLARHAQHGLFTAERNRQHVERVDLANYDLVKRSRGRADIAIDLVTER</sequence>
<feature type="domain" description="Phosphoribulokinase/uridine kinase" evidence="1">
    <location>
        <begin position="37"/>
        <end position="224"/>
    </location>
</feature>
<comment type="caution">
    <text evidence="2">The sequence shown here is derived from an EMBL/GenBank/DDBJ whole genome shotgun (WGS) entry which is preliminary data.</text>
</comment>
<proteinExistence type="predicted"/>
<accession>A0A1E5XWC5</accession>
<dbReference type="PANTHER" id="PTHR10285">
    <property type="entry name" value="URIDINE KINASE"/>
    <property type="match status" value="1"/>
</dbReference>
<organism evidence="2 3">
    <name type="scientific">Devosia insulae DS-56</name>
    <dbReference type="NCBI Taxonomy" id="1116389"/>
    <lineage>
        <taxon>Bacteria</taxon>
        <taxon>Pseudomonadati</taxon>
        <taxon>Pseudomonadota</taxon>
        <taxon>Alphaproteobacteria</taxon>
        <taxon>Hyphomicrobiales</taxon>
        <taxon>Devosiaceae</taxon>
        <taxon>Devosia</taxon>
    </lineage>
</organism>
<reference evidence="2 3" key="1">
    <citation type="journal article" date="2015" name="Genome Announc.">
        <title>Genome Assemblies of Three Soil-Associated Devosia species: D. insulae, D. limi, and D. soli.</title>
        <authorList>
            <person name="Hassan Y.I."/>
            <person name="Lepp D."/>
            <person name="Zhou T."/>
        </authorList>
    </citation>
    <scope>NUCLEOTIDE SEQUENCE [LARGE SCALE GENOMIC DNA]</scope>
    <source>
        <strain evidence="2 3">DS-56</strain>
    </source>
</reference>
<dbReference type="GO" id="GO:0005524">
    <property type="term" value="F:ATP binding"/>
    <property type="evidence" value="ECO:0007669"/>
    <property type="project" value="InterPro"/>
</dbReference>
<dbReference type="SUPFAM" id="SSF52540">
    <property type="entry name" value="P-loop containing nucleoside triphosphate hydrolases"/>
    <property type="match status" value="1"/>
</dbReference>
<evidence type="ECO:0000313" key="3">
    <source>
        <dbReference type="Proteomes" id="UP000095463"/>
    </source>
</evidence>
<dbReference type="InterPro" id="IPR006083">
    <property type="entry name" value="PRK/URK"/>
</dbReference>
<dbReference type="Gene3D" id="3.40.50.300">
    <property type="entry name" value="P-loop containing nucleotide triphosphate hydrolases"/>
    <property type="match status" value="1"/>
</dbReference>
<dbReference type="RefSeq" id="WP_069907980.1">
    <property type="nucleotide sequence ID" value="NZ_LAJE02000045.1"/>
</dbReference>
<dbReference type="Pfam" id="PF00485">
    <property type="entry name" value="PRK"/>
    <property type="match status" value="1"/>
</dbReference>